<proteinExistence type="inferred from homology"/>
<name>A0A830HW82_9CHLO</name>
<dbReference type="EMBL" id="BNJQ01000032">
    <property type="protein sequence ID" value="GHP10985.1"/>
    <property type="molecule type" value="Genomic_DNA"/>
</dbReference>
<evidence type="ECO:0000256" key="1">
    <source>
        <dbReference type="ARBA" id="ARBA00008983"/>
    </source>
</evidence>
<evidence type="ECO:0000313" key="5">
    <source>
        <dbReference type="Proteomes" id="UP000660262"/>
    </source>
</evidence>
<dbReference type="SUPFAM" id="SSF52833">
    <property type="entry name" value="Thioredoxin-like"/>
    <property type="match status" value="1"/>
</dbReference>
<dbReference type="Pfam" id="PF00462">
    <property type="entry name" value="Glutaredoxin"/>
    <property type="match status" value="1"/>
</dbReference>
<reference evidence="4" key="1">
    <citation type="submission" date="2020-10" db="EMBL/GenBank/DDBJ databases">
        <title>Unveiling of a novel bifunctional photoreceptor, Dualchrome1, isolated from a cosmopolitan green alga.</title>
        <authorList>
            <person name="Suzuki S."/>
            <person name="Kawachi M."/>
        </authorList>
    </citation>
    <scope>NUCLEOTIDE SEQUENCE</scope>
    <source>
        <strain evidence="4">NIES 2893</strain>
    </source>
</reference>
<dbReference type="Proteomes" id="UP000660262">
    <property type="component" value="Unassembled WGS sequence"/>
</dbReference>
<dbReference type="PANTHER" id="PTHR10293:SF45">
    <property type="entry name" value="BIFUNCTIONAL MONOTHIOL GLUTAREDOXIN-S16, CHLOROPLASTIC"/>
    <property type="match status" value="1"/>
</dbReference>
<evidence type="ECO:0000256" key="2">
    <source>
        <dbReference type="SAM" id="MobiDB-lite"/>
    </source>
</evidence>
<comment type="similarity">
    <text evidence="1">Belongs to the glutaredoxin family. CGFS subfamily.</text>
</comment>
<dbReference type="InterPro" id="IPR002109">
    <property type="entry name" value="Glutaredoxin"/>
</dbReference>
<dbReference type="OrthoDB" id="415696at2759"/>
<protein>
    <submittedName>
        <fullName evidence="4">Glutaredoxin</fullName>
    </submittedName>
</protein>
<accession>A0A830HW82</accession>
<dbReference type="PANTHER" id="PTHR10293">
    <property type="entry name" value="GLUTAREDOXIN FAMILY MEMBER"/>
    <property type="match status" value="1"/>
</dbReference>
<feature type="region of interest" description="Disordered" evidence="2">
    <location>
        <begin position="41"/>
        <end position="64"/>
    </location>
</feature>
<sequence>MSAAICSARVLPGHLRHNGLRYHAIRSSSLLRAASTSSQTSASMSSASMSSSSQNGSSTNDENPLNAIKLWDEEAGDMTDEAMQVFERPGVYFVYAKDGHLQYIGLSRLVAGTLKAHAAQFGPGAAWSACIESLPEDEEATQEALQELWKATMLSHIQAGNAPPPGNGRGPGSWGRSLKIPKRPPLQLRRQAAELNAQSDAPTSTLIEAAVQSRSVVAFIKGTRAEPECGFSAQVVNLLDSCRADFDVVDVLDEVGNPPDLRDTLKEFTTWPTVPQVFASGEFLGGSDILTEMHASGLLVRVVASAGQQQEQQQQQQQAE</sequence>
<feature type="compositionally biased region" description="Low complexity" evidence="2">
    <location>
        <begin position="41"/>
        <end position="54"/>
    </location>
</feature>
<dbReference type="PROSITE" id="PS51354">
    <property type="entry name" value="GLUTAREDOXIN_2"/>
    <property type="match status" value="1"/>
</dbReference>
<evidence type="ECO:0000313" key="4">
    <source>
        <dbReference type="EMBL" id="GHP10985.1"/>
    </source>
</evidence>
<dbReference type="InterPro" id="IPR004480">
    <property type="entry name" value="Monothiol_GRX-rel"/>
</dbReference>
<feature type="region of interest" description="Disordered" evidence="2">
    <location>
        <begin position="157"/>
        <end position="180"/>
    </location>
</feature>
<dbReference type="GO" id="GO:0005759">
    <property type="term" value="C:mitochondrial matrix"/>
    <property type="evidence" value="ECO:0007669"/>
    <property type="project" value="TreeGrafter"/>
</dbReference>
<comment type="caution">
    <text evidence="4">The sequence shown here is derived from an EMBL/GenBank/DDBJ whole genome shotgun (WGS) entry which is preliminary data.</text>
</comment>
<feature type="domain" description="Glutaredoxin" evidence="3">
    <location>
        <begin position="216"/>
        <end position="283"/>
    </location>
</feature>
<dbReference type="Gene3D" id="3.40.30.10">
    <property type="entry name" value="Glutaredoxin"/>
    <property type="match status" value="1"/>
</dbReference>
<dbReference type="AlphaFoldDB" id="A0A830HW82"/>
<gene>
    <name evidence="4" type="ORF">PPROV_000971500</name>
</gene>
<organism evidence="4 5">
    <name type="scientific">Pycnococcus provasolii</name>
    <dbReference type="NCBI Taxonomy" id="41880"/>
    <lineage>
        <taxon>Eukaryota</taxon>
        <taxon>Viridiplantae</taxon>
        <taxon>Chlorophyta</taxon>
        <taxon>Pseudoscourfieldiophyceae</taxon>
        <taxon>Pseudoscourfieldiales</taxon>
        <taxon>Pycnococcaceae</taxon>
        <taxon>Pycnococcus</taxon>
    </lineage>
</organism>
<evidence type="ECO:0000259" key="3">
    <source>
        <dbReference type="Pfam" id="PF00462"/>
    </source>
</evidence>
<keyword evidence="5" id="KW-1185">Reference proteome</keyword>
<dbReference type="InterPro" id="IPR036249">
    <property type="entry name" value="Thioredoxin-like_sf"/>
</dbReference>